<feature type="compositionally biased region" description="Basic residues" evidence="1">
    <location>
        <begin position="182"/>
        <end position="194"/>
    </location>
</feature>
<gene>
    <name evidence="3" type="ORF">H0H81_012486</name>
</gene>
<dbReference type="EMBL" id="JABCKI010006184">
    <property type="protein sequence ID" value="KAG5635087.1"/>
    <property type="molecule type" value="Genomic_DNA"/>
</dbReference>
<keyword evidence="2" id="KW-0472">Membrane</keyword>
<dbReference type="Pfam" id="PF11712">
    <property type="entry name" value="Vma12"/>
    <property type="match status" value="1"/>
</dbReference>
<sequence>MSDTKPTEDLNISLEAHLIDALRPLEAITPAELSKTLSSYTCTPPPATIPYSVLQTVFKWARMTPHVLRAHSPPLDPNAYLMVSLLAGTTTSPERKLGTYVPPTDPQELEAARAAERKSITALLNALLSILGAGVAVYWAAERLRWKNEWRVLLALFAAIVVAVAEAGLYLIWQSRRAARSTSHRHTKPASRRRIVQDKKDDGPDTVEKLAIVSTSVEDVAYEGLRRRQ</sequence>
<dbReference type="InterPro" id="IPR021013">
    <property type="entry name" value="ATPase_Vma12"/>
</dbReference>
<dbReference type="OrthoDB" id="3193718at2759"/>
<accession>A0A9P7FN43</accession>
<reference evidence="3" key="1">
    <citation type="submission" date="2021-02" db="EMBL/GenBank/DDBJ databases">
        <authorList>
            <person name="Nieuwenhuis M."/>
            <person name="Van De Peppel L.J.J."/>
        </authorList>
    </citation>
    <scope>NUCLEOTIDE SEQUENCE</scope>
    <source>
        <strain evidence="3">D49</strain>
    </source>
</reference>
<evidence type="ECO:0000256" key="2">
    <source>
        <dbReference type="SAM" id="Phobius"/>
    </source>
</evidence>
<keyword evidence="4" id="KW-1185">Reference proteome</keyword>
<dbReference type="Proteomes" id="UP000717328">
    <property type="component" value="Unassembled WGS sequence"/>
</dbReference>
<evidence type="ECO:0000313" key="4">
    <source>
        <dbReference type="Proteomes" id="UP000717328"/>
    </source>
</evidence>
<feature type="transmembrane region" description="Helical" evidence="2">
    <location>
        <begin position="153"/>
        <end position="173"/>
    </location>
</feature>
<protein>
    <submittedName>
        <fullName evidence="3">Uncharacterized protein</fullName>
    </submittedName>
</protein>
<feature type="region of interest" description="Disordered" evidence="1">
    <location>
        <begin position="182"/>
        <end position="205"/>
    </location>
</feature>
<dbReference type="AlphaFoldDB" id="A0A9P7FN43"/>
<reference evidence="3" key="2">
    <citation type="submission" date="2021-10" db="EMBL/GenBank/DDBJ databases">
        <title>Phylogenomics reveals ancestral predisposition of the termite-cultivated fungus Termitomyces towards a domesticated lifestyle.</title>
        <authorList>
            <person name="Auxier B."/>
            <person name="Grum-Grzhimaylo A."/>
            <person name="Cardenas M.E."/>
            <person name="Lodge J.D."/>
            <person name="Laessoe T."/>
            <person name="Pedersen O."/>
            <person name="Smith M.E."/>
            <person name="Kuyper T.W."/>
            <person name="Franco-Molano E.A."/>
            <person name="Baroni T.J."/>
            <person name="Aanen D.K."/>
        </authorList>
    </citation>
    <scope>NUCLEOTIDE SEQUENCE</scope>
    <source>
        <strain evidence="3">D49</strain>
    </source>
</reference>
<organism evidence="3 4">
    <name type="scientific">Sphagnurus paluster</name>
    <dbReference type="NCBI Taxonomy" id="117069"/>
    <lineage>
        <taxon>Eukaryota</taxon>
        <taxon>Fungi</taxon>
        <taxon>Dikarya</taxon>
        <taxon>Basidiomycota</taxon>
        <taxon>Agaricomycotina</taxon>
        <taxon>Agaricomycetes</taxon>
        <taxon>Agaricomycetidae</taxon>
        <taxon>Agaricales</taxon>
        <taxon>Tricholomatineae</taxon>
        <taxon>Lyophyllaceae</taxon>
        <taxon>Sphagnurus</taxon>
    </lineage>
</organism>
<keyword evidence="2" id="KW-0812">Transmembrane</keyword>
<keyword evidence="2" id="KW-1133">Transmembrane helix</keyword>
<feature type="compositionally biased region" description="Basic and acidic residues" evidence="1">
    <location>
        <begin position="195"/>
        <end position="205"/>
    </location>
</feature>
<comment type="caution">
    <text evidence="3">The sequence shown here is derived from an EMBL/GenBank/DDBJ whole genome shotgun (WGS) entry which is preliminary data.</text>
</comment>
<name>A0A9P7FN43_9AGAR</name>
<evidence type="ECO:0000313" key="3">
    <source>
        <dbReference type="EMBL" id="KAG5635087.1"/>
    </source>
</evidence>
<proteinExistence type="predicted"/>
<evidence type="ECO:0000256" key="1">
    <source>
        <dbReference type="SAM" id="MobiDB-lite"/>
    </source>
</evidence>
<feature type="transmembrane region" description="Helical" evidence="2">
    <location>
        <begin position="122"/>
        <end position="141"/>
    </location>
</feature>
<dbReference type="GO" id="GO:0070072">
    <property type="term" value="P:vacuolar proton-transporting V-type ATPase complex assembly"/>
    <property type="evidence" value="ECO:0007669"/>
    <property type="project" value="InterPro"/>
</dbReference>